<keyword evidence="3" id="KW-0547">Nucleotide-binding</keyword>
<dbReference type="SUPFAM" id="SSF52540">
    <property type="entry name" value="P-loop containing nucleoside triphosphate hydrolases"/>
    <property type="match status" value="1"/>
</dbReference>
<dbReference type="GO" id="GO:0140359">
    <property type="term" value="F:ABC-type transporter activity"/>
    <property type="evidence" value="ECO:0007669"/>
    <property type="project" value="InterPro"/>
</dbReference>
<accession>A0A0M9UD88</accession>
<dbReference type="Pfam" id="PF00005">
    <property type="entry name" value="ABC_tran"/>
    <property type="match status" value="1"/>
</dbReference>
<dbReference type="InParanoid" id="A0A0M9UD88"/>
<organism evidence="8 10">
    <name type="scientific">Ardenticatena maritima</name>
    <dbReference type="NCBI Taxonomy" id="872965"/>
    <lineage>
        <taxon>Bacteria</taxon>
        <taxon>Bacillati</taxon>
        <taxon>Chloroflexota</taxon>
        <taxon>Ardenticatenia</taxon>
        <taxon>Ardenticatenales</taxon>
        <taxon>Ardenticatenaceae</taxon>
        <taxon>Ardenticatena</taxon>
    </lineage>
</organism>
<reference evidence="9 11" key="2">
    <citation type="submission" date="2015-07" db="EMBL/GenBank/DDBJ databases">
        <title>Whole genome sequence of Ardenticatena maritima DSM 23922.</title>
        <authorList>
            <person name="Hemp J."/>
            <person name="Ward L.M."/>
            <person name="Pace L.A."/>
            <person name="Fischer W.W."/>
        </authorList>
    </citation>
    <scope>NUCLEOTIDE SEQUENCE [LARGE SCALE GENOMIC DNA]</scope>
    <source>
        <strain evidence="9 11">110S</strain>
    </source>
</reference>
<evidence type="ECO:0000256" key="3">
    <source>
        <dbReference type="ARBA" id="ARBA00022741"/>
    </source>
</evidence>
<dbReference type="InterPro" id="IPR017871">
    <property type="entry name" value="ABC_transporter-like_CS"/>
</dbReference>
<dbReference type="Proteomes" id="UP000050502">
    <property type="component" value="Unassembled WGS sequence"/>
</dbReference>
<keyword evidence="4 8" id="KW-0067">ATP-binding</keyword>
<evidence type="ECO:0000256" key="2">
    <source>
        <dbReference type="ARBA" id="ARBA00022475"/>
    </source>
</evidence>
<comment type="caution">
    <text evidence="8">The sequence shown here is derived from an EMBL/GenBank/DDBJ whole genome shotgun (WGS) entry which is preliminary data.</text>
</comment>
<keyword evidence="5" id="KW-1278">Translocase</keyword>
<dbReference type="InterPro" id="IPR003439">
    <property type="entry name" value="ABC_transporter-like_ATP-bd"/>
</dbReference>
<name>A0A0M9UD88_9CHLR</name>
<evidence type="ECO:0000256" key="1">
    <source>
        <dbReference type="ARBA" id="ARBA00022448"/>
    </source>
</evidence>
<dbReference type="SMART" id="SM00382">
    <property type="entry name" value="AAA"/>
    <property type="match status" value="1"/>
</dbReference>
<dbReference type="GO" id="GO:0008643">
    <property type="term" value="P:carbohydrate transport"/>
    <property type="evidence" value="ECO:0007669"/>
    <property type="project" value="InterPro"/>
</dbReference>
<dbReference type="InterPro" id="IPR013611">
    <property type="entry name" value="Transp-assoc_OB_typ2"/>
</dbReference>
<reference evidence="8 10" key="1">
    <citation type="journal article" date="2015" name="Genome Announc.">
        <title>Draft Genome Sequence of a Heterotrophic Facultative Anaerobic Thermophilic Bacterium, Ardenticatena maritima Strain 110ST.</title>
        <authorList>
            <person name="Kawaichi S."/>
            <person name="Yoshida T."/>
            <person name="Sako Y."/>
            <person name="Nakamura R."/>
        </authorList>
    </citation>
    <scope>NUCLEOTIDE SEQUENCE [LARGE SCALE GENOMIC DNA]</scope>
    <source>
        <strain evidence="8 10">110S</strain>
    </source>
</reference>
<dbReference type="InterPro" id="IPR047641">
    <property type="entry name" value="ABC_transpr_MalK/UgpC-like"/>
</dbReference>
<dbReference type="Gene3D" id="3.40.50.300">
    <property type="entry name" value="P-loop containing nucleotide triphosphate hydrolases"/>
    <property type="match status" value="1"/>
</dbReference>
<dbReference type="Pfam" id="PF08402">
    <property type="entry name" value="TOBE_2"/>
    <property type="match status" value="1"/>
</dbReference>
<dbReference type="InterPro" id="IPR008995">
    <property type="entry name" value="Mo/tungstate-bd_C_term_dom"/>
</dbReference>
<dbReference type="GO" id="GO:0016887">
    <property type="term" value="F:ATP hydrolysis activity"/>
    <property type="evidence" value="ECO:0007669"/>
    <property type="project" value="InterPro"/>
</dbReference>
<keyword evidence="10" id="KW-1185">Reference proteome</keyword>
<dbReference type="InterPro" id="IPR015855">
    <property type="entry name" value="ABC_transpr_MalK-like"/>
</dbReference>
<dbReference type="RefSeq" id="WP_054493545.1">
    <property type="nucleotide sequence ID" value="NZ_BBZA01000184.1"/>
</dbReference>
<proteinExistence type="predicted"/>
<dbReference type="PANTHER" id="PTHR43875:SF15">
    <property type="entry name" value="TREHALOSE IMPORT ATP-BINDING PROTEIN SUGC"/>
    <property type="match status" value="1"/>
</dbReference>
<protein>
    <submittedName>
        <fullName evidence="8">Multiple sugar transport system ATP-binding protein</fullName>
    </submittedName>
    <submittedName>
        <fullName evidence="9">Sugar ABC transporter ATP-binding protein</fullName>
    </submittedName>
</protein>
<evidence type="ECO:0000313" key="9">
    <source>
        <dbReference type="EMBL" id="KPL89341.1"/>
    </source>
</evidence>
<keyword evidence="6" id="KW-0472">Membrane</keyword>
<evidence type="ECO:0000259" key="7">
    <source>
        <dbReference type="PROSITE" id="PS50893"/>
    </source>
</evidence>
<dbReference type="STRING" id="872965.SE16_02450"/>
<evidence type="ECO:0000313" key="11">
    <source>
        <dbReference type="Proteomes" id="UP000050502"/>
    </source>
</evidence>
<dbReference type="InterPro" id="IPR012340">
    <property type="entry name" value="NA-bd_OB-fold"/>
</dbReference>
<dbReference type="GO" id="GO:0055052">
    <property type="term" value="C:ATP-binding cassette (ABC) transporter complex, substrate-binding subunit-containing"/>
    <property type="evidence" value="ECO:0007669"/>
    <property type="project" value="TreeGrafter"/>
</dbReference>
<keyword evidence="1" id="KW-0813">Transport</keyword>
<evidence type="ECO:0000256" key="6">
    <source>
        <dbReference type="ARBA" id="ARBA00023136"/>
    </source>
</evidence>
<dbReference type="EMBL" id="LGKN01000003">
    <property type="protein sequence ID" value="KPL89341.1"/>
    <property type="molecule type" value="Genomic_DNA"/>
</dbReference>
<dbReference type="Gene3D" id="2.40.50.100">
    <property type="match status" value="1"/>
</dbReference>
<dbReference type="GO" id="GO:0005524">
    <property type="term" value="F:ATP binding"/>
    <property type="evidence" value="ECO:0007669"/>
    <property type="project" value="UniProtKB-KW"/>
</dbReference>
<dbReference type="CDD" id="cd03301">
    <property type="entry name" value="ABC_MalK_N"/>
    <property type="match status" value="1"/>
</dbReference>
<dbReference type="InterPro" id="IPR003593">
    <property type="entry name" value="AAA+_ATPase"/>
</dbReference>
<dbReference type="OrthoDB" id="9778160at2"/>
<evidence type="ECO:0000256" key="4">
    <source>
        <dbReference type="ARBA" id="ARBA00022840"/>
    </source>
</evidence>
<dbReference type="SUPFAM" id="SSF50331">
    <property type="entry name" value="MOP-like"/>
    <property type="match status" value="1"/>
</dbReference>
<sequence length="365" mass="41071">MADIRIQRVRKVFNNTVVAVNDVDLHIQDQEFLVLLGPSGCGKTTLLRCIAGLEDVTSGRIFIGERDVTYLPPRQRRIAMVFQSYAVFPHMTVFENIAFGLRMQKAPQHVVDERVHEAARLMHIEELLERYPAQLSGGQRQRVAVARAIAVQSDVLLMDEPLSNLDALLRLEMRAELKRLFNRLQTTVVYVTHDQVEAMSMGDRITVMNAGRLIQLDKPTRVYDYPATKFVGGFIGNPPMNFLRVHLTDDQRAASIGDVQIPIPDEVRRALHGDRVEIGIRAENIEVTTERKEHWLPAEVAVVEPLGSHNLLTVECGGHLLKVNVPADLSLSPGMTIWLRFVPEKVRWFDSESGQALLSPPPETA</sequence>
<evidence type="ECO:0000313" key="10">
    <source>
        <dbReference type="Proteomes" id="UP000037784"/>
    </source>
</evidence>
<dbReference type="Proteomes" id="UP000037784">
    <property type="component" value="Unassembled WGS sequence"/>
</dbReference>
<dbReference type="Gene3D" id="2.40.50.140">
    <property type="entry name" value="Nucleic acid-binding proteins"/>
    <property type="match status" value="1"/>
</dbReference>
<evidence type="ECO:0000256" key="5">
    <source>
        <dbReference type="ARBA" id="ARBA00022967"/>
    </source>
</evidence>
<dbReference type="AlphaFoldDB" id="A0A0M9UD88"/>
<evidence type="ECO:0000313" key="8">
    <source>
        <dbReference type="EMBL" id="GAP63748.1"/>
    </source>
</evidence>
<dbReference type="PANTHER" id="PTHR43875">
    <property type="entry name" value="MALTODEXTRIN IMPORT ATP-BINDING PROTEIN MSMX"/>
    <property type="match status" value="1"/>
</dbReference>
<gene>
    <name evidence="8" type="primary">msmX</name>
    <name evidence="8" type="ORF">ARMA_2171</name>
    <name evidence="9" type="ORF">SE16_02450</name>
</gene>
<feature type="domain" description="ABC transporter" evidence="7">
    <location>
        <begin position="4"/>
        <end position="235"/>
    </location>
</feature>
<dbReference type="EMBL" id="BBZA01000184">
    <property type="protein sequence ID" value="GAP63748.1"/>
    <property type="molecule type" value="Genomic_DNA"/>
</dbReference>
<dbReference type="PATRIC" id="fig|872965.6.peg.437"/>
<keyword evidence="2" id="KW-1003">Cell membrane</keyword>
<dbReference type="PROSITE" id="PS00211">
    <property type="entry name" value="ABC_TRANSPORTER_1"/>
    <property type="match status" value="1"/>
</dbReference>
<dbReference type="InterPro" id="IPR027417">
    <property type="entry name" value="P-loop_NTPase"/>
</dbReference>
<dbReference type="FunFam" id="3.40.50.300:FF:000042">
    <property type="entry name" value="Maltose/maltodextrin ABC transporter, ATP-binding protein"/>
    <property type="match status" value="1"/>
</dbReference>
<reference evidence="10" key="3">
    <citation type="submission" date="2015-08" db="EMBL/GenBank/DDBJ databases">
        <title>Draft Genome Sequence of a Heterotrophic Facultative Anaerobic Bacterium Ardenticatena maritima Strain 110S.</title>
        <authorList>
            <person name="Kawaichi S."/>
            <person name="Yoshida T."/>
            <person name="Sako Y."/>
            <person name="Nakamura R."/>
        </authorList>
    </citation>
    <scope>NUCLEOTIDE SEQUENCE [LARGE SCALE GENOMIC DNA]</scope>
    <source>
        <strain evidence="10">110S</strain>
    </source>
</reference>
<keyword evidence="8" id="KW-0762">Sugar transport</keyword>
<dbReference type="PROSITE" id="PS50893">
    <property type="entry name" value="ABC_TRANSPORTER_2"/>
    <property type="match status" value="1"/>
</dbReference>